<reference evidence="1" key="1">
    <citation type="journal article" date="2015" name="Genome Biol. Evol.">
        <title>Organellar Genomes of White Spruce (Picea glauca): Assembly and Annotation.</title>
        <authorList>
            <person name="Jackman S.D."/>
            <person name="Warren R.L."/>
            <person name="Gibb E.A."/>
            <person name="Vandervalk B.P."/>
            <person name="Mohamadi H."/>
            <person name="Chu J."/>
            <person name="Raymond A."/>
            <person name="Pleasance S."/>
            <person name="Coope R."/>
            <person name="Wildung M.R."/>
            <person name="Ritland C.E."/>
            <person name="Bousquet J."/>
            <person name="Jones S.J."/>
            <person name="Bohlmann J."/>
            <person name="Birol I."/>
        </authorList>
    </citation>
    <scope>NUCLEOTIDE SEQUENCE [LARGE SCALE GENOMIC DNA]</scope>
    <source>
        <tissue evidence="1">Flushing bud</tissue>
    </source>
</reference>
<comment type="caution">
    <text evidence="1">The sequence shown here is derived from an EMBL/GenBank/DDBJ whole genome shotgun (WGS) entry which is preliminary data.</text>
</comment>
<accession>A0A117NIS6</accession>
<proteinExistence type="predicted"/>
<gene>
    <name evidence="1" type="ORF">ABT39_MTgene276</name>
</gene>
<dbReference type="EMBL" id="LKAM01000001">
    <property type="protein sequence ID" value="KUM50433.1"/>
    <property type="molecule type" value="Genomic_DNA"/>
</dbReference>
<protein>
    <submittedName>
        <fullName evidence="1">Uncharacterized protein</fullName>
    </submittedName>
</protein>
<keyword evidence="1" id="KW-0496">Mitochondrion</keyword>
<organism evidence="1">
    <name type="scientific">Picea glauca</name>
    <name type="common">White spruce</name>
    <name type="synonym">Pinus glauca</name>
    <dbReference type="NCBI Taxonomy" id="3330"/>
    <lineage>
        <taxon>Eukaryota</taxon>
        <taxon>Viridiplantae</taxon>
        <taxon>Streptophyta</taxon>
        <taxon>Embryophyta</taxon>
        <taxon>Tracheophyta</taxon>
        <taxon>Spermatophyta</taxon>
        <taxon>Pinopsida</taxon>
        <taxon>Pinidae</taxon>
        <taxon>Conifers I</taxon>
        <taxon>Pinales</taxon>
        <taxon>Pinaceae</taxon>
        <taxon>Picea</taxon>
    </lineage>
</organism>
<dbReference type="AlphaFoldDB" id="A0A117NIS6"/>
<sequence>MHTLRSLVDMTESPLRPHGSILIRRNAQNFHLSFRYYQTQRINSQIYLLYDAPYALGGLTSCDHRDAFRSFNCSLDPVSIQRRNVHSLLYMMQTGSMGSMSGPLDIKVTEDSLI</sequence>
<evidence type="ECO:0000313" key="1">
    <source>
        <dbReference type="EMBL" id="KUM50433.1"/>
    </source>
</evidence>
<name>A0A117NIS6_PICGL</name>
<geneLocation type="mitochondrion" evidence="1"/>